<gene>
    <name evidence="3" type="ORF">PV04_09673</name>
</gene>
<keyword evidence="2" id="KW-0732">Signal</keyword>
<dbReference type="EMBL" id="KN846961">
    <property type="protein sequence ID" value="KIW64763.1"/>
    <property type="molecule type" value="Genomic_DNA"/>
</dbReference>
<protein>
    <submittedName>
        <fullName evidence="3">Uncharacterized protein</fullName>
    </submittedName>
</protein>
<accession>A0A0D2F9R9</accession>
<dbReference type="AlphaFoldDB" id="A0A0D2F9R9"/>
<evidence type="ECO:0000313" key="4">
    <source>
        <dbReference type="Proteomes" id="UP000054266"/>
    </source>
</evidence>
<dbReference type="HOGENOM" id="CLU_752345_0_0_1"/>
<evidence type="ECO:0000313" key="3">
    <source>
        <dbReference type="EMBL" id="KIW64763.1"/>
    </source>
</evidence>
<dbReference type="Proteomes" id="UP000054266">
    <property type="component" value="Unassembled WGS sequence"/>
</dbReference>
<reference evidence="3 4" key="1">
    <citation type="submission" date="2015-01" db="EMBL/GenBank/DDBJ databases">
        <title>The Genome Sequence of Capronia semiimmersa CBS27337.</title>
        <authorList>
            <consortium name="The Broad Institute Genomics Platform"/>
            <person name="Cuomo C."/>
            <person name="de Hoog S."/>
            <person name="Gorbushina A."/>
            <person name="Stielow B."/>
            <person name="Teixiera M."/>
            <person name="Abouelleil A."/>
            <person name="Chapman S.B."/>
            <person name="Priest M."/>
            <person name="Young S.K."/>
            <person name="Wortman J."/>
            <person name="Nusbaum C."/>
            <person name="Birren B."/>
        </authorList>
    </citation>
    <scope>NUCLEOTIDE SEQUENCE [LARGE SCALE GENOMIC DNA]</scope>
    <source>
        <strain evidence="3 4">CBS 27337</strain>
    </source>
</reference>
<feature type="signal peptide" evidence="2">
    <location>
        <begin position="1"/>
        <end position="20"/>
    </location>
</feature>
<feature type="region of interest" description="Disordered" evidence="1">
    <location>
        <begin position="119"/>
        <end position="143"/>
    </location>
</feature>
<evidence type="ECO:0000256" key="1">
    <source>
        <dbReference type="SAM" id="MobiDB-lite"/>
    </source>
</evidence>
<evidence type="ECO:0000256" key="2">
    <source>
        <dbReference type="SAM" id="SignalP"/>
    </source>
</evidence>
<feature type="chain" id="PRO_5002241772" evidence="2">
    <location>
        <begin position="21"/>
        <end position="363"/>
    </location>
</feature>
<sequence length="363" mass="38212">MAMPIIFLTLLCSLILHTTAFKLSFYKGPNCAGEPVGIWVGGEGQGCRQEYSGIAEGVVIQSSGAVDDLTTVQFYSSDDCSSGTEISRADVGCLTIDNGATGAYKSFQVVSSNPLARRASTRLPPKQRRRRFENTTTQESHSRAPLLYHGMTAAFDGIEYKWQQIHATGYIGILPHEWDDTLHTRNTTTVTLDNDKHPDVNDLQERNLSEAICSTYTVCTSAIIATGDSLATIGQFAAPYLASAGQAALSAGVSVNTFLNNNPFIAQLTAGGAAGVVAAWVGAKLQGDSNNCQACSTQNEQIDALISILQSQNSVLNAASATVTTQVDNAGDDVFSLTMTVVACGQALTATGCGIPAGFCTSV</sequence>
<organism evidence="3 4">
    <name type="scientific">Phialophora macrospora</name>
    <dbReference type="NCBI Taxonomy" id="1851006"/>
    <lineage>
        <taxon>Eukaryota</taxon>
        <taxon>Fungi</taxon>
        <taxon>Dikarya</taxon>
        <taxon>Ascomycota</taxon>
        <taxon>Pezizomycotina</taxon>
        <taxon>Eurotiomycetes</taxon>
        <taxon>Chaetothyriomycetidae</taxon>
        <taxon>Chaetothyriales</taxon>
        <taxon>Herpotrichiellaceae</taxon>
        <taxon>Phialophora</taxon>
    </lineage>
</organism>
<keyword evidence="4" id="KW-1185">Reference proteome</keyword>
<name>A0A0D2F9R9_9EURO</name>
<proteinExistence type="predicted"/>